<evidence type="ECO:0000256" key="4">
    <source>
        <dbReference type="ARBA" id="ARBA00022982"/>
    </source>
</evidence>
<comment type="subcellular location">
    <subcellularLocation>
        <location evidence="1">Membrane</location>
    </subcellularLocation>
</comment>
<evidence type="ECO:0000259" key="10">
    <source>
        <dbReference type="PROSITE" id="PS50836"/>
    </source>
</evidence>
<reference evidence="11" key="1">
    <citation type="submission" date="2022-07" db="EMBL/GenBank/DDBJ databases">
        <title>Fungi with potential for degradation of polypropylene.</title>
        <authorList>
            <person name="Gostincar C."/>
        </authorList>
    </citation>
    <scope>NUCLEOTIDE SEQUENCE</scope>
    <source>
        <strain evidence="11">EXF-13308</strain>
    </source>
</reference>
<name>A0AA38RI28_9PEZI</name>
<dbReference type="Gene3D" id="1.20.120.1770">
    <property type="match status" value="1"/>
</dbReference>
<evidence type="ECO:0000256" key="8">
    <source>
        <dbReference type="SAM" id="Phobius"/>
    </source>
</evidence>
<dbReference type="InterPro" id="IPR015920">
    <property type="entry name" value="Cellobiose_DH-like_cyt"/>
</dbReference>
<dbReference type="PANTHER" id="PTHR47797">
    <property type="entry name" value="DEHYDROGENASE, PUTATIVE (AFU_ORTHOLOGUE AFUA_8G05805)-RELATED"/>
    <property type="match status" value="1"/>
</dbReference>
<dbReference type="PANTHER" id="PTHR47797:SF1">
    <property type="entry name" value="CYTOCHROME B561 DOMAIN-CONTAINING PROTEIN-RELATED"/>
    <property type="match status" value="1"/>
</dbReference>
<evidence type="ECO:0000256" key="3">
    <source>
        <dbReference type="ARBA" id="ARBA00022692"/>
    </source>
</evidence>
<keyword evidence="6 8" id="KW-0472">Membrane</keyword>
<keyword evidence="3 8" id="KW-0812">Transmembrane</keyword>
<dbReference type="Gene3D" id="2.60.40.1210">
    <property type="entry name" value="Cellobiose dehydrogenase, cytochrome domain"/>
    <property type="match status" value="1"/>
</dbReference>
<comment type="caution">
    <text evidence="11">The sequence shown here is derived from an EMBL/GenBank/DDBJ whole genome shotgun (WGS) entry which is preliminary data.</text>
</comment>
<feature type="compositionally biased region" description="Polar residues" evidence="7">
    <location>
        <begin position="451"/>
        <end position="461"/>
    </location>
</feature>
<feature type="compositionally biased region" description="Basic and acidic residues" evidence="7">
    <location>
        <begin position="438"/>
        <end position="450"/>
    </location>
</feature>
<feature type="signal peptide" evidence="9">
    <location>
        <begin position="1"/>
        <end position="23"/>
    </location>
</feature>
<keyword evidence="2" id="KW-0813">Transport</keyword>
<keyword evidence="5 8" id="KW-1133">Transmembrane helix</keyword>
<feature type="chain" id="PRO_5041316206" evidence="9">
    <location>
        <begin position="24"/>
        <end position="461"/>
    </location>
</feature>
<evidence type="ECO:0000313" key="12">
    <source>
        <dbReference type="Proteomes" id="UP001174694"/>
    </source>
</evidence>
<dbReference type="GO" id="GO:0016020">
    <property type="term" value="C:membrane"/>
    <property type="evidence" value="ECO:0007669"/>
    <property type="project" value="UniProtKB-SubCell"/>
</dbReference>
<evidence type="ECO:0000256" key="9">
    <source>
        <dbReference type="SAM" id="SignalP"/>
    </source>
</evidence>
<evidence type="ECO:0000256" key="6">
    <source>
        <dbReference type="ARBA" id="ARBA00023136"/>
    </source>
</evidence>
<dbReference type="Pfam" id="PF03188">
    <property type="entry name" value="Cytochrom_B561"/>
    <property type="match status" value="1"/>
</dbReference>
<dbReference type="InterPro" id="IPR006593">
    <property type="entry name" value="Cyt_b561/ferric_Rdtase_TM"/>
</dbReference>
<feature type="transmembrane region" description="Helical" evidence="8">
    <location>
        <begin position="359"/>
        <end position="378"/>
    </location>
</feature>
<dbReference type="Pfam" id="PF16010">
    <property type="entry name" value="CDH-cyt"/>
    <property type="match status" value="1"/>
</dbReference>
<evidence type="ECO:0000313" key="11">
    <source>
        <dbReference type="EMBL" id="KAJ9131070.1"/>
    </source>
</evidence>
<dbReference type="SUPFAM" id="SSF49344">
    <property type="entry name" value="CBD9-like"/>
    <property type="match status" value="1"/>
</dbReference>
<evidence type="ECO:0000256" key="2">
    <source>
        <dbReference type="ARBA" id="ARBA00022448"/>
    </source>
</evidence>
<dbReference type="PROSITE" id="PS50836">
    <property type="entry name" value="DOMON"/>
    <property type="match status" value="1"/>
</dbReference>
<feature type="transmembrane region" description="Helical" evidence="8">
    <location>
        <begin position="262"/>
        <end position="282"/>
    </location>
</feature>
<dbReference type="EMBL" id="JANBVO010000073">
    <property type="protein sequence ID" value="KAJ9131070.1"/>
    <property type="molecule type" value="Genomic_DNA"/>
</dbReference>
<feature type="region of interest" description="Disordered" evidence="7">
    <location>
        <begin position="438"/>
        <end position="461"/>
    </location>
</feature>
<feature type="domain" description="DOMON" evidence="10">
    <location>
        <begin position="40"/>
        <end position="164"/>
    </location>
</feature>
<feature type="transmembrane region" description="Helical" evidence="8">
    <location>
        <begin position="224"/>
        <end position="250"/>
    </location>
</feature>
<dbReference type="InterPro" id="IPR005018">
    <property type="entry name" value="DOMON_domain"/>
</dbReference>
<keyword evidence="4" id="KW-0249">Electron transport</keyword>
<evidence type="ECO:0000256" key="5">
    <source>
        <dbReference type="ARBA" id="ARBA00022989"/>
    </source>
</evidence>
<dbReference type="SMART" id="SM00665">
    <property type="entry name" value="B561"/>
    <property type="match status" value="1"/>
</dbReference>
<dbReference type="CDD" id="cd09630">
    <property type="entry name" value="CDH_like_cytochrome"/>
    <property type="match status" value="1"/>
</dbReference>
<evidence type="ECO:0000256" key="7">
    <source>
        <dbReference type="SAM" id="MobiDB-lite"/>
    </source>
</evidence>
<dbReference type="Proteomes" id="UP001174694">
    <property type="component" value="Unassembled WGS sequence"/>
</dbReference>
<gene>
    <name evidence="11" type="ORF">NKR23_g11895</name>
</gene>
<sequence length="461" mass="50225">MWSNNARNVLGLAGTVLTSFALATNTSSNRTQATFVSPSNNFAFALTVPADNYTNNVDLYFTLTMSTSLSWGAVGLGSDTMSNALVLMIYESNSGKNVTFSPRLATGHSEPPLYQELNYTALPGAAIVNGTLVYSAVCHNCHSWPGGGTLDIQSSAVKAIYATGPSGSGKSNNRAAPLKYHSDYGSFTIDMRSALGPAAAPVLDGKSLSAGTTLHDSESGQRDWVAIIHAVVMVFCFMGLMPLGVVILRVGEWVSWHGVNQGIAMVGVICGFGLGVKTGLLYIRSKNFSSAHQIVGLIATVSIVVQFLLGFFHHRIYKNTKQPTKLAPIHVWLGRVTVVLGIFNGFLGFPLAVESKYNYVLAGLVIAIVSITFFILFWKRFFHCRRERKQMAPIQVAYDPHPWRNTAPSNYGRWLPDQQQNGNGMDDVTLSTLDRAHGERKVEANARTRSLESYQTPRDYL</sequence>
<keyword evidence="9" id="KW-0732">Signal</keyword>
<accession>A0AA38RI28</accession>
<feature type="transmembrane region" description="Helical" evidence="8">
    <location>
        <begin position="294"/>
        <end position="312"/>
    </location>
</feature>
<dbReference type="CDD" id="cd08760">
    <property type="entry name" value="Cyt_b561_FRRS1_like"/>
    <property type="match status" value="1"/>
</dbReference>
<protein>
    <submittedName>
        <fullName evidence="11">Integral membrane protein</fullName>
    </submittedName>
</protein>
<organism evidence="11 12">
    <name type="scientific">Pleurostoma richardsiae</name>
    <dbReference type="NCBI Taxonomy" id="41990"/>
    <lineage>
        <taxon>Eukaryota</taxon>
        <taxon>Fungi</taxon>
        <taxon>Dikarya</taxon>
        <taxon>Ascomycota</taxon>
        <taxon>Pezizomycotina</taxon>
        <taxon>Sordariomycetes</taxon>
        <taxon>Sordariomycetidae</taxon>
        <taxon>Calosphaeriales</taxon>
        <taxon>Pleurostomataceae</taxon>
        <taxon>Pleurostoma</taxon>
    </lineage>
</organism>
<evidence type="ECO:0000256" key="1">
    <source>
        <dbReference type="ARBA" id="ARBA00004370"/>
    </source>
</evidence>
<dbReference type="AlphaFoldDB" id="A0AA38RI28"/>
<feature type="transmembrane region" description="Helical" evidence="8">
    <location>
        <begin position="332"/>
        <end position="353"/>
    </location>
</feature>
<keyword evidence="12" id="KW-1185">Reference proteome</keyword>
<proteinExistence type="predicted"/>